<reference evidence="2 3" key="1">
    <citation type="submission" date="2016-10" db="EMBL/GenBank/DDBJ databases">
        <authorList>
            <person name="de Groot N.N."/>
        </authorList>
    </citation>
    <scope>NUCLEOTIDE SEQUENCE [LARGE SCALE GENOMIC DNA]</scope>
    <source>
        <strain evidence="2 3">Nm146</strain>
    </source>
</reference>
<protein>
    <submittedName>
        <fullName evidence="2">Uncharacterized protein</fullName>
    </submittedName>
</protein>
<gene>
    <name evidence="1" type="ORF">NMYAN_100123</name>
    <name evidence="2" type="ORF">SAMN05421880_10618</name>
</gene>
<dbReference type="Proteomes" id="UP000601736">
    <property type="component" value="Unassembled WGS sequence"/>
</dbReference>
<dbReference type="STRING" id="52442.SAMN05421880_10618"/>
<organism evidence="2 3">
    <name type="scientific">Nitrosomonas nitrosa</name>
    <dbReference type="NCBI Taxonomy" id="52442"/>
    <lineage>
        <taxon>Bacteria</taxon>
        <taxon>Pseudomonadati</taxon>
        <taxon>Pseudomonadota</taxon>
        <taxon>Betaproteobacteria</taxon>
        <taxon>Nitrosomonadales</taxon>
        <taxon>Nitrosomonadaceae</taxon>
        <taxon>Nitrosomonas</taxon>
    </lineage>
</organism>
<evidence type="ECO:0000313" key="3">
    <source>
        <dbReference type="Proteomes" id="UP000199561"/>
    </source>
</evidence>
<dbReference type="Proteomes" id="UP000199561">
    <property type="component" value="Unassembled WGS sequence"/>
</dbReference>
<reference evidence="1" key="2">
    <citation type="submission" date="2021-02" db="EMBL/GenBank/DDBJ databases">
        <authorList>
            <person name="Han P."/>
        </authorList>
    </citation>
    <scope>NUCLEOTIDE SEQUENCE</scope>
    <source>
        <strain evidence="1">Nitrosomonas nitrosa 18-3D</strain>
    </source>
</reference>
<keyword evidence="3" id="KW-1185">Reference proteome</keyword>
<evidence type="ECO:0000313" key="2">
    <source>
        <dbReference type="EMBL" id="SFM08451.1"/>
    </source>
</evidence>
<dbReference type="RefSeq" id="WP_177182281.1">
    <property type="nucleotide sequence ID" value="NZ_CAJNAP010000002.1"/>
</dbReference>
<name>A0A1I4MYW1_9PROT</name>
<sequence length="49" mass="5605">MKEHRTDNNKQSQHLQVFIPPLHLQGIGVDTLATEQLFTKEANLTPAFF</sequence>
<dbReference type="EMBL" id="FOUF01000006">
    <property type="protein sequence ID" value="SFM08451.1"/>
    <property type="molecule type" value="Genomic_DNA"/>
</dbReference>
<dbReference type="EMBL" id="CAJNAP010000002">
    <property type="protein sequence ID" value="CAE6490095.1"/>
    <property type="molecule type" value="Genomic_DNA"/>
</dbReference>
<dbReference type="AlphaFoldDB" id="A0A1I4MYW1"/>
<evidence type="ECO:0000313" key="1">
    <source>
        <dbReference type="EMBL" id="CAE6490095.1"/>
    </source>
</evidence>
<accession>A0A1I4MYW1</accession>
<proteinExistence type="predicted"/>